<keyword evidence="8 12" id="KW-0732">Signal</keyword>
<dbReference type="NCBIfam" id="TIGR02136">
    <property type="entry name" value="ptsS_2"/>
    <property type="match status" value="1"/>
</dbReference>
<dbReference type="SUPFAM" id="SSF53850">
    <property type="entry name" value="Periplasmic binding protein-like II"/>
    <property type="match status" value="1"/>
</dbReference>
<comment type="subunit">
    <text evidence="4 12">The complex is composed of two ATP-binding proteins (PstB), two transmembrane proteins (PstC and PstA) and a solute-binding protein (PstS).</text>
</comment>
<comment type="function">
    <text evidence="1">Part of the ABC transporter complex PstSACB involved in phosphate import.</text>
</comment>
<evidence type="ECO:0000259" key="13">
    <source>
        <dbReference type="Pfam" id="PF12849"/>
    </source>
</evidence>
<feature type="domain" description="PBP" evidence="13">
    <location>
        <begin position="44"/>
        <end position="278"/>
    </location>
</feature>
<comment type="function">
    <text evidence="12">Involved in the system for phosphate transport across the cytoplasmic membrane.</text>
</comment>
<keyword evidence="6 12" id="KW-1003">Cell membrane</keyword>
<feature type="signal peptide" evidence="12">
    <location>
        <begin position="1"/>
        <end position="21"/>
    </location>
</feature>
<evidence type="ECO:0000313" key="14">
    <source>
        <dbReference type="EMBL" id="UPM56407.1"/>
    </source>
</evidence>
<proteinExistence type="inferred from homology"/>
<dbReference type="InterPro" id="IPR050811">
    <property type="entry name" value="Phosphate_ABC_transporter"/>
</dbReference>
<accession>A0ABY4JSE7</accession>
<evidence type="ECO:0000313" key="15">
    <source>
        <dbReference type="Proteomes" id="UP000830639"/>
    </source>
</evidence>
<keyword evidence="5 12" id="KW-0813">Transport</keyword>
<evidence type="ECO:0000256" key="5">
    <source>
        <dbReference type="ARBA" id="ARBA00022448"/>
    </source>
</evidence>
<keyword evidence="9" id="KW-0472">Membrane</keyword>
<dbReference type="InterPro" id="IPR011862">
    <property type="entry name" value="Phos-bd"/>
</dbReference>
<evidence type="ECO:0000256" key="11">
    <source>
        <dbReference type="ARBA" id="ARBA00023288"/>
    </source>
</evidence>
<dbReference type="Proteomes" id="UP000830639">
    <property type="component" value="Chromosome"/>
</dbReference>
<reference evidence="14 15" key="1">
    <citation type="submission" date="2022-04" db="EMBL/GenBank/DDBJ databases">
        <title>Mechanism of arsenic methylation and mitigation arsenic toxicity by Bacillus sp. LH14 from an Arsenic-Contaminated Paddy Soil.</title>
        <authorList>
            <person name="Wang D."/>
        </authorList>
    </citation>
    <scope>NUCLEOTIDE SEQUENCE [LARGE SCALE GENOMIC DNA]</scope>
    <source>
        <strain evidence="14 15">LH14</strain>
    </source>
</reference>
<comment type="similarity">
    <text evidence="3 12">Belongs to the PstS family.</text>
</comment>
<evidence type="ECO:0000256" key="9">
    <source>
        <dbReference type="ARBA" id="ARBA00023136"/>
    </source>
</evidence>
<evidence type="ECO:0000256" key="6">
    <source>
        <dbReference type="ARBA" id="ARBA00022475"/>
    </source>
</evidence>
<dbReference type="InterPro" id="IPR024370">
    <property type="entry name" value="PBP_domain"/>
</dbReference>
<dbReference type="Pfam" id="PF12849">
    <property type="entry name" value="PBP_like_2"/>
    <property type="match status" value="1"/>
</dbReference>
<dbReference type="RefSeq" id="WP_248269307.1">
    <property type="nucleotide sequence ID" value="NZ_CP096034.1"/>
</dbReference>
<keyword evidence="7 12" id="KW-0592">Phosphate transport</keyword>
<keyword evidence="15" id="KW-1185">Reference proteome</keyword>
<gene>
    <name evidence="14" type="ORF">MY490_02645</name>
</gene>
<evidence type="ECO:0000256" key="7">
    <source>
        <dbReference type="ARBA" id="ARBA00022592"/>
    </source>
</evidence>
<keyword evidence="11 12" id="KW-0449">Lipoprotein</keyword>
<dbReference type="CDD" id="cd13653">
    <property type="entry name" value="PBP2_phosphate_like_1"/>
    <property type="match status" value="1"/>
</dbReference>
<organism evidence="14 15">
    <name type="scientific">Gottfriedia acidiceleris</name>
    <dbReference type="NCBI Taxonomy" id="371036"/>
    <lineage>
        <taxon>Bacteria</taxon>
        <taxon>Bacillati</taxon>
        <taxon>Bacillota</taxon>
        <taxon>Bacilli</taxon>
        <taxon>Bacillales</taxon>
        <taxon>Bacillaceae</taxon>
        <taxon>Gottfriedia</taxon>
    </lineage>
</organism>
<dbReference type="PANTHER" id="PTHR30570">
    <property type="entry name" value="PERIPLASMIC PHOSPHATE BINDING COMPONENT OF PHOSPHATE ABC TRANSPORTER"/>
    <property type="match status" value="1"/>
</dbReference>
<comment type="subcellular location">
    <subcellularLocation>
        <location evidence="2 12">Cell membrane</location>
        <topology evidence="2 12">Lipid-anchor</topology>
    </subcellularLocation>
</comment>
<evidence type="ECO:0000256" key="12">
    <source>
        <dbReference type="RuleBase" id="RU367119"/>
    </source>
</evidence>
<evidence type="ECO:0000256" key="4">
    <source>
        <dbReference type="ARBA" id="ARBA00011529"/>
    </source>
</evidence>
<feature type="chain" id="PRO_5044965535" description="Phosphate-binding protein" evidence="12">
    <location>
        <begin position="22"/>
        <end position="299"/>
    </location>
</feature>
<evidence type="ECO:0000256" key="10">
    <source>
        <dbReference type="ARBA" id="ARBA00023139"/>
    </source>
</evidence>
<keyword evidence="10 12" id="KW-0564">Palmitate</keyword>
<evidence type="ECO:0000256" key="3">
    <source>
        <dbReference type="ARBA" id="ARBA00008725"/>
    </source>
</evidence>
<evidence type="ECO:0000256" key="8">
    <source>
        <dbReference type="ARBA" id="ARBA00022729"/>
    </source>
</evidence>
<name>A0ABY4JSE7_9BACI</name>
<protein>
    <recommendedName>
        <fullName evidence="12">Phosphate-binding protein</fullName>
    </recommendedName>
</protein>
<dbReference type="EMBL" id="CP096034">
    <property type="protein sequence ID" value="UPM56407.1"/>
    <property type="molecule type" value="Genomic_DNA"/>
</dbReference>
<sequence>MKMKRGLKLTFAAMAITGMLAGCSNKDEKTTGKTSDDKKVELTGTIGAAGSTALQPLADEAATEFMAKFPKVSITVQGGGSGTGVNQVSTGAIQIGNSDVPAADKLEDKSLASSLVEAKVAGVGYSMVTNKDVGVDSLTLQQIEDIFAGKVANWKEVGGKDEKINVINRPASSGTRAAFEKKIMKDVKINDGVGTVQDSNGAVEQAVNSTPGAISYLANSYLIGDKKDALKTVKIDGKESTTDNIVAGDYPFYSYEYMITKGDAKSPVKEYIEFISGDEFADKLVEMGYIPASKMTGLE</sequence>
<dbReference type="PANTHER" id="PTHR30570:SF4">
    <property type="entry name" value="PHOSPHATE-BINDING PROTEIN PSTS 1"/>
    <property type="match status" value="1"/>
</dbReference>
<dbReference type="Gene3D" id="3.40.190.10">
    <property type="entry name" value="Periplasmic binding protein-like II"/>
    <property type="match status" value="2"/>
</dbReference>
<dbReference type="PROSITE" id="PS51257">
    <property type="entry name" value="PROKAR_LIPOPROTEIN"/>
    <property type="match status" value="1"/>
</dbReference>
<evidence type="ECO:0000256" key="2">
    <source>
        <dbReference type="ARBA" id="ARBA00004193"/>
    </source>
</evidence>
<evidence type="ECO:0000256" key="1">
    <source>
        <dbReference type="ARBA" id="ARBA00002841"/>
    </source>
</evidence>